<sequence length="143" mass="16291">MRRIPAVIGTILFTLVMASAAYAEKVFYLHDPGGNTAAHIYTYTHVNAEYDRVVIDGRCKSSCTTVLGVVPLNKICITPSGYFMFHAAHHRDRSINPGETQLMMSAYAPVVRDWVMRHHALEQVDPYTYLYARNVTFIRHCRQ</sequence>
<dbReference type="AlphaFoldDB" id="A0A844TSY3"/>
<evidence type="ECO:0000313" key="2">
    <source>
        <dbReference type="Proteomes" id="UP000449969"/>
    </source>
</evidence>
<organism evidence="1 2">
    <name type="scientific">Bradyrhizobium cajani</name>
    <dbReference type="NCBI Taxonomy" id="1928661"/>
    <lineage>
        <taxon>Bacteria</taxon>
        <taxon>Pseudomonadati</taxon>
        <taxon>Pseudomonadota</taxon>
        <taxon>Alphaproteobacteria</taxon>
        <taxon>Hyphomicrobiales</taxon>
        <taxon>Nitrobacteraceae</taxon>
        <taxon>Bradyrhizobium</taxon>
    </lineage>
</organism>
<dbReference type="Proteomes" id="UP000449969">
    <property type="component" value="Unassembled WGS sequence"/>
</dbReference>
<name>A0A844TSY3_9BRAD</name>
<proteinExistence type="predicted"/>
<comment type="caution">
    <text evidence="1">The sequence shown here is derived from an EMBL/GenBank/DDBJ whole genome shotgun (WGS) entry which is preliminary data.</text>
</comment>
<protein>
    <submittedName>
        <fullName evidence="1">Uncharacterized protein</fullName>
    </submittedName>
</protein>
<accession>A0A844TSY3</accession>
<evidence type="ECO:0000313" key="1">
    <source>
        <dbReference type="EMBL" id="MVT78312.1"/>
    </source>
</evidence>
<gene>
    <name evidence="1" type="ORF">GPL20_35690</name>
</gene>
<reference evidence="1 2" key="1">
    <citation type="submission" date="2019-12" db="EMBL/GenBank/DDBJ databases">
        <title>Draft genome sequences Bradyrhizobium cajani AMBPC1010, Bradyrhizobium pachyrhizi AMBPC1040 and Bradyrhizobium yuanmingense ALSPC3051, three plant growth promoting strains isolated from nodules of Cajanus cajan L. in Dominican Republic.</title>
        <authorList>
            <person name="Flores-Felix J.D."/>
            <person name="Araujo J."/>
            <person name="Diaz-Alcantara C."/>
            <person name="Gonzalez-Andres F."/>
            <person name="Velazquez E."/>
        </authorList>
    </citation>
    <scope>NUCLEOTIDE SEQUENCE [LARGE SCALE GENOMIC DNA]</scope>
    <source>
        <strain evidence="1 2">1010</strain>
    </source>
</reference>
<dbReference type="RefSeq" id="WP_157336927.1">
    <property type="nucleotide sequence ID" value="NZ_JANADL010000045.1"/>
</dbReference>
<keyword evidence="2" id="KW-1185">Reference proteome</keyword>
<dbReference type="OrthoDB" id="7774376at2"/>
<dbReference type="EMBL" id="WQNE01000051">
    <property type="protein sequence ID" value="MVT78312.1"/>
    <property type="molecule type" value="Genomic_DNA"/>
</dbReference>